<proteinExistence type="predicted"/>
<sequence length="98" mass="10702">MQTYRLKPVERFLSDPSWLASRYLGECIVVAECAAAARRYANGTFALPVWHESAGPVPSLPWSQPHLVEVRQATPGQASYGQALPQRQAVPASLLRAG</sequence>
<dbReference type="Proteomes" id="UP001589865">
    <property type="component" value="Unassembled WGS sequence"/>
</dbReference>
<reference evidence="1 2" key="1">
    <citation type="submission" date="2024-09" db="EMBL/GenBank/DDBJ databases">
        <authorList>
            <person name="Sun Q."/>
            <person name="Mori K."/>
        </authorList>
    </citation>
    <scope>NUCLEOTIDE SEQUENCE [LARGE SCALE GENOMIC DNA]</scope>
    <source>
        <strain evidence="1 2">TBRC 5777</strain>
    </source>
</reference>
<dbReference type="EMBL" id="JBHLUN010000015">
    <property type="protein sequence ID" value="MFC0410480.1"/>
    <property type="molecule type" value="Genomic_DNA"/>
</dbReference>
<evidence type="ECO:0000313" key="1">
    <source>
        <dbReference type="EMBL" id="MFC0410480.1"/>
    </source>
</evidence>
<evidence type="ECO:0000313" key="2">
    <source>
        <dbReference type="Proteomes" id="UP001589865"/>
    </source>
</evidence>
<name>A0ABV6JYF2_9PROT</name>
<gene>
    <name evidence="1" type="ORF">ACFFGY_19690</name>
</gene>
<protein>
    <submittedName>
        <fullName evidence="1">Uncharacterized protein</fullName>
    </submittedName>
</protein>
<accession>A0ABV6JYF2</accession>
<organism evidence="1 2">
    <name type="scientific">Roseomonas elaeocarpi</name>
    <dbReference type="NCBI Taxonomy" id="907779"/>
    <lineage>
        <taxon>Bacteria</taxon>
        <taxon>Pseudomonadati</taxon>
        <taxon>Pseudomonadota</taxon>
        <taxon>Alphaproteobacteria</taxon>
        <taxon>Acetobacterales</taxon>
        <taxon>Roseomonadaceae</taxon>
        <taxon>Roseomonas</taxon>
    </lineage>
</organism>
<dbReference type="RefSeq" id="WP_377046230.1">
    <property type="nucleotide sequence ID" value="NZ_JBHLUN010000015.1"/>
</dbReference>
<comment type="caution">
    <text evidence="1">The sequence shown here is derived from an EMBL/GenBank/DDBJ whole genome shotgun (WGS) entry which is preliminary data.</text>
</comment>
<keyword evidence="2" id="KW-1185">Reference proteome</keyword>